<dbReference type="Gene3D" id="3.10.350.10">
    <property type="entry name" value="LysM domain"/>
    <property type="match status" value="1"/>
</dbReference>
<accession>A0A1I0VG57</accession>
<keyword evidence="2" id="KW-0081">Bacteriolytic enzyme</keyword>
<dbReference type="InterPro" id="IPR002901">
    <property type="entry name" value="MGlyc_endo_b_GlcNAc-like_dom"/>
</dbReference>
<dbReference type="RefSeq" id="WP_091473366.1">
    <property type="nucleotide sequence ID" value="NZ_FOJT01000001.1"/>
</dbReference>
<evidence type="ECO:0000256" key="2">
    <source>
        <dbReference type="ARBA" id="ARBA00022638"/>
    </source>
</evidence>
<dbReference type="SMART" id="SM00047">
    <property type="entry name" value="LYZ2"/>
    <property type="match status" value="1"/>
</dbReference>
<feature type="domain" description="LysM" evidence="6">
    <location>
        <begin position="243"/>
        <end position="286"/>
    </location>
</feature>
<dbReference type="PROSITE" id="PS51782">
    <property type="entry name" value="LYSM"/>
    <property type="match status" value="1"/>
</dbReference>
<evidence type="ECO:0000313" key="8">
    <source>
        <dbReference type="Proteomes" id="UP000199604"/>
    </source>
</evidence>
<dbReference type="PANTHER" id="PTHR33308:SF9">
    <property type="entry name" value="PEPTIDOGLYCAN HYDROLASE FLGJ"/>
    <property type="match status" value="1"/>
</dbReference>
<evidence type="ECO:0000256" key="3">
    <source>
        <dbReference type="ARBA" id="ARBA00022801"/>
    </source>
</evidence>
<gene>
    <name evidence="7" type="ORF">SAMN05660845_0385</name>
</gene>
<dbReference type="GO" id="GO:0031640">
    <property type="term" value="P:killing of cells of another organism"/>
    <property type="evidence" value="ECO:0007669"/>
    <property type="project" value="UniProtKB-KW"/>
</dbReference>
<protein>
    <recommendedName>
        <fullName evidence="4">Peptidoglycan hydrolase</fullName>
    </recommendedName>
</protein>
<feature type="domain" description="HTH cro/C1-type" evidence="5">
    <location>
        <begin position="242"/>
        <end position="267"/>
    </location>
</feature>
<evidence type="ECO:0000259" key="6">
    <source>
        <dbReference type="PROSITE" id="PS51782"/>
    </source>
</evidence>
<organism evidence="7 8">
    <name type="scientific">Flavobacterium swingsii</name>
    <dbReference type="NCBI Taxonomy" id="498292"/>
    <lineage>
        <taxon>Bacteria</taxon>
        <taxon>Pseudomonadati</taxon>
        <taxon>Bacteroidota</taxon>
        <taxon>Flavobacteriia</taxon>
        <taxon>Flavobacteriales</taxon>
        <taxon>Flavobacteriaceae</taxon>
        <taxon>Flavobacterium</taxon>
    </lineage>
</organism>
<evidence type="ECO:0000313" key="7">
    <source>
        <dbReference type="EMBL" id="SFA75459.1"/>
    </source>
</evidence>
<keyword evidence="3 7" id="KW-0378">Hydrolase</keyword>
<dbReference type="GO" id="GO:0004040">
    <property type="term" value="F:amidase activity"/>
    <property type="evidence" value="ECO:0007669"/>
    <property type="project" value="InterPro"/>
</dbReference>
<dbReference type="Pfam" id="PF01832">
    <property type="entry name" value="Glucosaminidase"/>
    <property type="match status" value="1"/>
</dbReference>
<dbReference type="InterPro" id="IPR051056">
    <property type="entry name" value="Glycosyl_Hydrolase_73"/>
</dbReference>
<dbReference type="AlphaFoldDB" id="A0A1I0VG57"/>
<dbReference type="EMBL" id="FOJT01000001">
    <property type="protein sequence ID" value="SFA75459.1"/>
    <property type="molecule type" value="Genomic_DNA"/>
</dbReference>
<dbReference type="PROSITE" id="PS51257">
    <property type="entry name" value="PROKAR_LIPOPROTEIN"/>
    <property type="match status" value="1"/>
</dbReference>
<dbReference type="GO" id="GO:0042742">
    <property type="term" value="P:defense response to bacterium"/>
    <property type="evidence" value="ECO:0007669"/>
    <property type="project" value="UniProtKB-KW"/>
</dbReference>
<dbReference type="SMART" id="SM00257">
    <property type="entry name" value="LysM"/>
    <property type="match status" value="1"/>
</dbReference>
<dbReference type="Gene3D" id="1.10.530.10">
    <property type="match status" value="1"/>
</dbReference>
<reference evidence="8" key="1">
    <citation type="submission" date="2016-10" db="EMBL/GenBank/DDBJ databases">
        <authorList>
            <person name="Varghese N."/>
            <person name="Submissions S."/>
        </authorList>
    </citation>
    <scope>NUCLEOTIDE SEQUENCE [LARGE SCALE GENOMIC DNA]</scope>
    <source>
        <strain evidence="8">DSM 21789</strain>
    </source>
</reference>
<dbReference type="CDD" id="cd00118">
    <property type="entry name" value="LysM"/>
    <property type="match status" value="1"/>
</dbReference>
<evidence type="ECO:0000259" key="5">
    <source>
        <dbReference type="PROSITE" id="PS50943"/>
    </source>
</evidence>
<dbReference type="STRING" id="498292.SAMN05660845_0385"/>
<dbReference type="Proteomes" id="UP000199604">
    <property type="component" value="Unassembled WGS sequence"/>
</dbReference>
<name>A0A1I0VG57_9FLAO</name>
<dbReference type="InterPro" id="IPR018392">
    <property type="entry name" value="LysM"/>
</dbReference>
<keyword evidence="1" id="KW-0929">Antimicrobial</keyword>
<evidence type="ECO:0000256" key="4">
    <source>
        <dbReference type="ARBA" id="ARBA00032108"/>
    </source>
</evidence>
<proteinExistence type="predicted"/>
<dbReference type="PROSITE" id="PS50943">
    <property type="entry name" value="HTH_CROC1"/>
    <property type="match status" value="1"/>
</dbReference>
<dbReference type="Pfam" id="PF01476">
    <property type="entry name" value="LysM"/>
    <property type="match status" value="1"/>
</dbReference>
<dbReference type="SUPFAM" id="SSF54106">
    <property type="entry name" value="LysM domain"/>
    <property type="match status" value="1"/>
</dbReference>
<sequence>MNKIAFLILVSLLVSCGASKPKVQPRKTAHATQKTTVKQKVETPVEKVVIKTPEKENAPPKIEVLEATQKVRVTTEMVLAYIAQFKVVAKENMVRDGIPASITLAQGILESGAGTGDLSVQANNHFGIKCHKEWTGPSIKHDDDTAQECFRKYEHAEESYRDHSYFLTSRAWYKPLFSLPKNNYKAWARGLKKAGYATDVKYPEKLIGIIERYELQQYDAEVLGIDFPVKPLDKKEEIADNESQYVVIKGDTLYSLSKKFNITIDELKKKNNIIDNNLSLGQSIIIK</sequence>
<evidence type="ECO:0000256" key="1">
    <source>
        <dbReference type="ARBA" id="ARBA00022529"/>
    </source>
</evidence>
<dbReference type="PANTHER" id="PTHR33308">
    <property type="entry name" value="PEPTIDOGLYCAN HYDROLASE FLGJ"/>
    <property type="match status" value="1"/>
</dbReference>
<dbReference type="InterPro" id="IPR001387">
    <property type="entry name" value="Cro/C1-type_HTH"/>
</dbReference>
<dbReference type="InterPro" id="IPR036779">
    <property type="entry name" value="LysM_dom_sf"/>
</dbReference>
<keyword evidence="8" id="KW-1185">Reference proteome</keyword>
<dbReference type="OrthoDB" id="977752at2"/>